<feature type="compositionally biased region" description="Basic and acidic residues" evidence="1">
    <location>
        <begin position="21"/>
        <end position="32"/>
    </location>
</feature>
<gene>
    <name evidence="2" type="ORF">PM001_LOCUS9069</name>
</gene>
<reference evidence="2" key="1">
    <citation type="submission" date="2024-01" db="EMBL/GenBank/DDBJ databases">
        <authorList>
            <person name="Webb A."/>
        </authorList>
    </citation>
    <scope>NUCLEOTIDE SEQUENCE</scope>
    <source>
        <strain evidence="2">Pm1</strain>
    </source>
</reference>
<comment type="caution">
    <text evidence="2">The sequence shown here is derived from an EMBL/GenBank/DDBJ whole genome shotgun (WGS) entry which is preliminary data.</text>
</comment>
<name>A0AAV1TNB1_9STRA</name>
<sequence length="69" mass="8005">MLGDWQNLNIHVKQLAEMMEGTKTRMAPRKDGQQSSKRQISDEEFGSFIADAYKAFLEKNKRTDLLETK</sequence>
<organism evidence="2 3">
    <name type="scientific">Peronospora matthiolae</name>
    <dbReference type="NCBI Taxonomy" id="2874970"/>
    <lineage>
        <taxon>Eukaryota</taxon>
        <taxon>Sar</taxon>
        <taxon>Stramenopiles</taxon>
        <taxon>Oomycota</taxon>
        <taxon>Peronosporomycetes</taxon>
        <taxon>Peronosporales</taxon>
        <taxon>Peronosporaceae</taxon>
        <taxon>Peronospora</taxon>
    </lineage>
</organism>
<evidence type="ECO:0000313" key="2">
    <source>
        <dbReference type="EMBL" id="CAK7923919.1"/>
    </source>
</evidence>
<protein>
    <submittedName>
        <fullName evidence="2">Uncharacterized protein</fullName>
    </submittedName>
</protein>
<dbReference type="AlphaFoldDB" id="A0AAV1TNB1"/>
<feature type="region of interest" description="Disordered" evidence="1">
    <location>
        <begin position="21"/>
        <end position="43"/>
    </location>
</feature>
<dbReference type="EMBL" id="CAKLBY020000071">
    <property type="protein sequence ID" value="CAK7923919.1"/>
    <property type="molecule type" value="Genomic_DNA"/>
</dbReference>
<evidence type="ECO:0000313" key="3">
    <source>
        <dbReference type="Proteomes" id="UP001162060"/>
    </source>
</evidence>
<dbReference type="Proteomes" id="UP001162060">
    <property type="component" value="Unassembled WGS sequence"/>
</dbReference>
<evidence type="ECO:0000256" key="1">
    <source>
        <dbReference type="SAM" id="MobiDB-lite"/>
    </source>
</evidence>
<accession>A0AAV1TNB1</accession>
<proteinExistence type="predicted"/>